<sequence length="106" mass="11813">MHSAADSQSNVAMGKPTTASCVQDIDVRSSLQFTSVHTVCCTLHRHTSRITRTNAYEFPTNHIHTHTTHHGPSTISDYPPREQQTVKPMKEKPRQAAHGIAARRTN</sequence>
<comment type="caution">
    <text evidence="2">The sequence shown here is derived from an EMBL/GenBank/DDBJ whole genome shotgun (WGS) entry which is preliminary data.</text>
</comment>
<evidence type="ECO:0000256" key="1">
    <source>
        <dbReference type="SAM" id="MobiDB-lite"/>
    </source>
</evidence>
<dbReference type="AlphaFoldDB" id="A0ABD2PSE8"/>
<organism evidence="2 3">
    <name type="scientific">Cichlidogyrus casuarinus</name>
    <dbReference type="NCBI Taxonomy" id="1844966"/>
    <lineage>
        <taxon>Eukaryota</taxon>
        <taxon>Metazoa</taxon>
        <taxon>Spiralia</taxon>
        <taxon>Lophotrochozoa</taxon>
        <taxon>Platyhelminthes</taxon>
        <taxon>Monogenea</taxon>
        <taxon>Monopisthocotylea</taxon>
        <taxon>Dactylogyridea</taxon>
        <taxon>Ancyrocephalidae</taxon>
        <taxon>Cichlidogyrus</taxon>
    </lineage>
</organism>
<feature type="region of interest" description="Disordered" evidence="1">
    <location>
        <begin position="62"/>
        <end position="106"/>
    </location>
</feature>
<name>A0ABD2PSE8_9PLAT</name>
<protein>
    <submittedName>
        <fullName evidence="2">Uncharacterized protein</fullName>
    </submittedName>
</protein>
<proteinExistence type="predicted"/>
<feature type="non-terminal residue" evidence="2">
    <location>
        <position position="106"/>
    </location>
</feature>
<dbReference type="EMBL" id="JBJKFK010004878">
    <property type="protein sequence ID" value="KAL3308676.1"/>
    <property type="molecule type" value="Genomic_DNA"/>
</dbReference>
<accession>A0ABD2PSE8</accession>
<dbReference type="Proteomes" id="UP001626550">
    <property type="component" value="Unassembled WGS sequence"/>
</dbReference>
<gene>
    <name evidence="2" type="ORF">Ciccas_012789</name>
</gene>
<evidence type="ECO:0000313" key="3">
    <source>
        <dbReference type="Proteomes" id="UP001626550"/>
    </source>
</evidence>
<evidence type="ECO:0000313" key="2">
    <source>
        <dbReference type="EMBL" id="KAL3308676.1"/>
    </source>
</evidence>
<reference evidence="2 3" key="1">
    <citation type="submission" date="2024-11" db="EMBL/GenBank/DDBJ databases">
        <title>Adaptive evolution of stress response genes in parasites aligns with host niche diversity.</title>
        <authorList>
            <person name="Hahn C."/>
            <person name="Resl P."/>
        </authorList>
    </citation>
    <scope>NUCLEOTIDE SEQUENCE [LARGE SCALE GENOMIC DNA]</scope>
    <source>
        <strain evidence="2">EGGRZ-B1_66</strain>
        <tissue evidence="2">Body</tissue>
    </source>
</reference>
<keyword evidence="3" id="KW-1185">Reference proteome</keyword>